<dbReference type="PANTHER" id="PTHR12147:SF26">
    <property type="entry name" value="PEPTIDASE M28 DOMAIN-CONTAINING PROTEIN"/>
    <property type="match status" value="1"/>
</dbReference>
<dbReference type="InterPro" id="IPR007484">
    <property type="entry name" value="Peptidase_M28"/>
</dbReference>
<dbReference type="RefSeq" id="WP_118925049.1">
    <property type="nucleotide sequence ID" value="NZ_QXGH01000013.1"/>
</dbReference>
<dbReference type="PANTHER" id="PTHR12147">
    <property type="entry name" value="METALLOPEPTIDASE M28 FAMILY MEMBER"/>
    <property type="match status" value="1"/>
</dbReference>
<dbReference type="SUPFAM" id="SSF53187">
    <property type="entry name" value="Zn-dependent exopeptidases"/>
    <property type="match status" value="1"/>
</dbReference>
<dbReference type="PROSITE" id="PS51318">
    <property type="entry name" value="TAT"/>
    <property type="match status" value="1"/>
</dbReference>
<dbReference type="InterPro" id="IPR045175">
    <property type="entry name" value="M28_fam"/>
</dbReference>
<sequence length="295" mass="31283">MADRPRLGRRELVGGAAAAAAGTLAGCRRVRPDDARTAPAMAAVRHLAGVIGPRPGTAPSYFRAADWVTARFGRLGWQVDRQRFPVPGGLSWGEPVDAGDSLNVIAHRGDVRAGAPWLAVGAHLDTVPQSPGAEDNASGIGVLLAVAQAVTWRRTRLPVVLIAFGAEEPRGPTDDDHHYGSRAYVDQLTPEQRRSLRGMVSLDRVGVGDAVVIGSAEDADPLRDELVAAAERAGAPYVVESGQRSSDHWSFVRDGLPGVRLGSTPYAGYHSPGDVVPVVDPRQLERAARVVVSWL</sequence>
<dbReference type="EMBL" id="QXGH01000013">
    <property type="protein sequence ID" value="RHW27428.1"/>
    <property type="molecule type" value="Genomic_DNA"/>
</dbReference>
<reference evidence="2 3" key="1">
    <citation type="submission" date="2018-09" db="EMBL/GenBank/DDBJ databases">
        <title>Genome sequencing of Nocardioides immobilis CCTCC AB 2017083 for comparison to Nocardioides silvaticus.</title>
        <authorList>
            <person name="Li C."/>
            <person name="Wang G."/>
        </authorList>
    </citation>
    <scope>NUCLEOTIDE SEQUENCE [LARGE SCALE GENOMIC DNA]</scope>
    <source>
        <strain evidence="2 3">CCTCC AB 2017083</strain>
    </source>
</reference>
<gene>
    <name evidence="2" type="ORF">D0Z08_09780</name>
</gene>
<dbReference type="OrthoDB" id="345880at2"/>
<feature type="domain" description="Peptidase M28" evidence="1">
    <location>
        <begin position="103"/>
        <end position="293"/>
    </location>
</feature>
<dbReference type="Proteomes" id="UP000283644">
    <property type="component" value="Unassembled WGS sequence"/>
</dbReference>
<protein>
    <submittedName>
        <fullName evidence="2">Zn-dependent exopeptidase M28</fullName>
    </submittedName>
</protein>
<comment type="caution">
    <text evidence="2">The sequence shown here is derived from an EMBL/GenBank/DDBJ whole genome shotgun (WGS) entry which is preliminary data.</text>
</comment>
<proteinExistence type="predicted"/>
<evidence type="ECO:0000259" key="1">
    <source>
        <dbReference type="Pfam" id="PF04389"/>
    </source>
</evidence>
<organism evidence="2 3">
    <name type="scientific">Nocardioides immobilis</name>
    <dbReference type="NCBI Taxonomy" id="2049295"/>
    <lineage>
        <taxon>Bacteria</taxon>
        <taxon>Bacillati</taxon>
        <taxon>Actinomycetota</taxon>
        <taxon>Actinomycetes</taxon>
        <taxon>Propionibacteriales</taxon>
        <taxon>Nocardioidaceae</taxon>
        <taxon>Nocardioides</taxon>
    </lineage>
</organism>
<dbReference type="AlphaFoldDB" id="A0A417Y426"/>
<keyword evidence="3" id="KW-1185">Reference proteome</keyword>
<evidence type="ECO:0000313" key="3">
    <source>
        <dbReference type="Proteomes" id="UP000283644"/>
    </source>
</evidence>
<dbReference type="GO" id="GO:0008235">
    <property type="term" value="F:metalloexopeptidase activity"/>
    <property type="evidence" value="ECO:0007669"/>
    <property type="project" value="InterPro"/>
</dbReference>
<dbReference type="PROSITE" id="PS51257">
    <property type="entry name" value="PROKAR_LIPOPROTEIN"/>
    <property type="match status" value="1"/>
</dbReference>
<dbReference type="GO" id="GO:0006508">
    <property type="term" value="P:proteolysis"/>
    <property type="evidence" value="ECO:0007669"/>
    <property type="project" value="InterPro"/>
</dbReference>
<evidence type="ECO:0000313" key="2">
    <source>
        <dbReference type="EMBL" id="RHW27428.1"/>
    </source>
</evidence>
<dbReference type="Pfam" id="PF04389">
    <property type="entry name" value="Peptidase_M28"/>
    <property type="match status" value="1"/>
</dbReference>
<name>A0A417Y426_9ACTN</name>
<dbReference type="Gene3D" id="3.40.630.10">
    <property type="entry name" value="Zn peptidases"/>
    <property type="match status" value="1"/>
</dbReference>
<accession>A0A417Y426</accession>
<dbReference type="InterPro" id="IPR006311">
    <property type="entry name" value="TAT_signal"/>
</dbReference>